<sequence length="99" mass="10062">MTFADHGSAVALETERVESFGKIATIAGSIVGELDFTGLRPTSTSGDTFTSLAACIAPATTTTAGVGIRFDECGRSAVAAAAQLKHVDRHGAGVFSAIF</sequence>
<organism evidence="1 2">
    <name type="scientific">Gordonia effusa NBRC 100432</name>
    <dbReference type="NCBI Taxonomy" id="1077974"/>
    <lineage>
        <taxon>Bacteria</taxon>
        <taxon>Bacillati</taxon>
        <taxon>Actinomycetota</taxon>
        <taxon>Actinomycetes</taxon>
        <taxon>Mycobacteriales</taxon>
        <taxon>Gordoniaceae</taxon>
        <taxon>Gordonia</taxon>
    </lineage>
</organism>
<dbReference type="AlphaFoldDB" id="H0R3G6"/>
<proteinExistence type="predicted"/>
<name>H0R3G6_9ACTN</name>
<evidence type="ECO:0000313" key="1">
    <source>
        <dbReference type="EMBL" id="GAB19617.1"/>
    </source>
</evidence>
<gene>
    <name evidence="1" type="ORF">GOEFS_092_00420</name>
</gene>
<dbReference type="Proteomes" id="UP000035034">
    <property type="component" value="Unassembled WGS sequence"/>
</dbReference>
<comment type="caution">
    <text evidence="1">The sequence shown here is derived from an EMBL/GenBank/DDBJ whole genome shotgun (WGS) entry which is preliminary data.</text>
</comment>
<accession>H0R3G6</accession>
<reference evidence="1 2" key="1">
    <citation type="submission" date="2011-12" db="EMBL/GenBank/DDBJ databases">
        <title>Whole genome shotgun sequence of Gordonia effusa NBRC 100432.</title>
        <authorList>
            <person name="Yoshida I."/>
            <person name="Takarada H."/>
            <person name="Hosoyama A."/>
            <person name="Tsuchikane K."/>
            <person name="Katsumata H."/>
            <person name="Yamazaki S."/>
            <person name="Fujita N."/>
        </authorList>
    </citation>
    <scope>NUCLEOTIDE SEQUENCE [LARGE SCALE GENOMIC DNA]</scope>
    <source>
        <strain evidence="1 2">NBRC 100432</strain>
    </source>
</reference>
<keyword evidence="2" id="KW-1185">Reference proteome</keyword>
<dbReference type="STRING" id="1077974.GOEFS_092_00420"/>
<dbReference type="RefSeq" id="WP_007318952.1">
    <property type="nucleotide sequence ID" value="NZ_BAEH01000092.1"/>
</dbReference>
<protein>
    <submittedName>
        <fullName evidence="1">Uncharacterized protein</fullName>
    </submittedName>
</protein>
<dbReference type="EMBL" id="BAEH01000092">
    <property type="protein sequence ID" value="GAB19617.1"/>
    <property type="molecule type" value="Genomic_DNA"/>
</dbReference>
<evidence type="ECO:0000313" key="2">
    <source>
        <dbReference type="Proteomes" id="UP000035034"/>
    </source>
</evidence>